<evidence type="ECO:0000256" key="1">
    <source>
        <dbReference type="SAM" id="MobiDB-lite"/>
    </source>
</evidence>
<gene>
    <name evidence="2" type="ORF">SEMRO_186_G080520.1</name>
</gene>
<feature type="compositionally biased region" description="Acidic residues" evidence="1">
    <location>
        <begin position="394"/>
        <end position="417"/>
    </location>
</feature>
<protein>
    <submittedName>
        <fullName evidence="2">Uncharacterized protein</fullName>
    </submittedName>
</protein>
<organism evidence="2 3">
    <name type="scientific">Seminavis robusta</name>
    <dbReference type="NCBI Taxonomy" id="568900"/>
    <lineage>
        <taxon>Eukaryota</taxon>
        <taxon>Sar</taxon>
        <taxon>Stramenopiles</taxon>
        <taxon>Ochrophyta</taxon>
        <taxon>Bacillariophyta</taxon>
        <taxon>Bacillariophyceae</taxon>
        <taxon>Bacillariophycidae</taxon>
        <taxon>Naviculales</taxon>
        <taxon>Naviculaceae</taxon>
        <taxon>Seminavis</taxon>
    </lineage>
</organism>
<accession>A0A9N8DNT3</accession>
<comment type="caution">
    <text evidence="2">The sequence shown here is derived from an EMBL/GenBank/DDBJ whole genome shotgun (WGS) entry which is preliminary data.</text>
</comment>
<dbReference type="Proteomes" id="UP001153069">
    <property type="component" value="Unassembled WGS sequence"/>
</dbReference>
<dbReference type="EMBL" id="CAICTM010000185">
    <property type="protein sequence ID" value="CAB9504104.1"/>
    <property type="molecule type" value="Genomic_DNA"/>
</dbReference>
<reference evidence="2" key="1">
    <citation type="submission" date="2020-06" db="EMBL/GenBank/DDBJ databases">
        <authorList>
            <consortium name="Plant Systems Biology data submission"/>
        </authorList>
    </citation>
    <scope>NUCLEOTIDE SEQUENCE</scope>
    <source>
        <strain evidence="2">D6</strain>
    </source>
</reference>
<evidence type="ECO:0000313" key="3">
    <source>
        <dbReference type="Proteomes" id="UP001153069"/>
    </source>
</evidence>
<feature type="region of interest" description="Disordered" evidence="1">
    <location>
        <begin position="371"/>
        <end position="421"/>
    </location>
</feature>
<proteinExistence type="predicted"/>
<keyword evidence="3" id="KW-1185">Reference proteome</keyword>
<dbReference type="AlphaFoldDB" id="A0A9N8DNT3"/>
<sequence>MDGAMQESQYIKIWKTIGSASTPTPAQRNKNITPTGMVPFWMKLENAYNTISRVLFVEGYGGPMRVTIDDDKAHCRGITYTAGLKPVRHVKDNQNGHTCHTLVHSYSQIPIQIAWERQQGDSAEAATQRCFGNAITPMAAQGAPGDMRHVYTGQDRGYITEGILHGYFMKSGAKIAAGTVKRQACIPMTYKQQMHPKDKRTDLSPKGPKTLFTKRTVSHGRNLYCHAYRNGTGGITLGISTEHGEKPEWELVLAHPRDLLWYDPGPGTVVSEEDKLRKCFLRVVEALDPDTDGPEETALTDQFVQLLGDLPVTALTTTQGTPECFLLRRFSLTSSTTDKAIAVCKGNEEFLNHPDSWNRIKETLSAIFVQPEPEPEPEPPIELQPPPHVGDNAPAEEEPATEAETEANTEAETEAEGEVAANDAVTLQNLLSDRTLVTKVIDEEKLVTLVEIRSILTELGHTLSKASDKDRKDVKSFESWLEVAHQLKPYWFKKVSELVAIAGRLGVDVAALGKRRDPVRKAINEHLLANPDVVIDPPPVAAAPALSAAKQRQLATSNLPDNLRMLHSVLRAGYLDPLTGIAKKYTRRGHQLECHILRSCIKDHKLDETKTPLKLEAAATAPLVMSQGNHYARDSIDFIGLVGGDGTEARLIGVEVKARVGKKRDQEETRHVASIRRLLGQDHTPRQRKVRYFTVDASAPEFAKVVADTHEAVQVLHHAYVYGFDCILLVVGDNSGDVMYGIFVDVPADLKQAYGVVLSDIYSSTLDWIYVPTTDTKPIR</sequence>
<evidence type="ECO:0000313" key="2">
    <source>
        <dbReference type="EMBL" id="CAB9504104.1"/>
    </source>
</evidence>
<name>A0A9N8DNT3_9STRA</name>